<dbReference type="GeneID" id="22914083"/>
<name>A0A023B339_GRENI</name>
<dbReference type="VEuPathDB" id="CryptoDB:GNI_115120"/>
<comment type="caution">
    <text evidence="3">The sequence shown here is derived from an EMBL/GenBank/DDBJ whole genome shotgun (WGS) entry which is preliminary data.</text>
</comment>
<feature type="region of interest" description="Disordered" evidence="1">
    <location>
        <begin position="215"/>
        <end position="257"/>
    </location>
</feature>
<feature type="compositionally biased region" description="Low complexity" evidence="1">
    <location>
        <begin position="435"/>
        <end position="467"/>
    </location>
</feature>
<dbReference type="Proteomes" id="UP000019763">
    <property type="component" value="Unassembled WGS sequence"/>
</dbReference>
<feature type="region of interest" description="Disordered" evidence="1">
    <location>
        <begin position="898"/>
        <end position="958"/>
    </location>
</feature>
<accession>A0A023B339</accession>
<reference evidence="3" key="1">
    <citation type="submission" date="2013-12" db="EMBL/GenBank/DDBJ databases">
        <authorList>
            <person name="Omoto C.K."/>
            <person name="Sibley D."/>
            <person name="Venepally P."/>
            <person name="Hadjithomas M."/>
            <person name="Karamycheva S."/>
            <person name="Brunk B."/>
            <person name="Roos D."/>
            <person name="Caler E."/>
            <person name="Lorenzi H."/>
        </authorList>
    </citation>
    <scope>NUCLEOTIDE SEQUENCE</scope>
</reference>
<feature type="compositionally biased region" description="Basic residues" evidence="1">
    <location>
        <begin position="809"/>
        <end position="820"/>
    </location>
</feature>
<gene>
    <name evidence="3" type="ORF">GNI_115120</name>
</gene>
<proteinExistence type="predicted"/>
<feature type="compositionally biased region" description="Acidic residues" evidence="1">
    <location>
        <begin position="730"/>
        <end position="749"/>
    </location>
</feature>
<feature type="compositionally biased region" description="Gly residues" evidence="1">
    <location>
        <begin position="224"/>
        <end position="244"/>
    </location>
</feature>
<organism evidence="3 4">
    <name type="scientific">Gregarina niphandrodes</name>
    <name type="common">Septate eugregarine</name>
    <dbReference type="NCBI Taxonomy" id="110365"/>
    <lineage>
        <taxon>Eukaryota</taxon>
        <taxon>Sar</taxon>
        <taxon>Alveolata</taxon>
        <taxon>Apicomplexa</taxon>
        <taxon>Conoidasida</taxon>
        <taxon>Gregarinasina</taxon>
        <taxon>Eugregarinorida</taxon>
        <taxon>Gregarinidae</taxon>
        <taxon>Gregarina</taxon>
    </lineage>
</organism>
<dbReference type="Gene3D" id="3.30.40.10">
    <property type="entry name" value="Zinc/RING finger domain, C3HC4 (zinc finger)"/>
    <property type="match status" value="1"/>
</dbReference>
<dbReference type="RefSeq" id="XP_011131662.1">
    <property type="nucleotide sequence ID" value="XM_011133360.1"/>
</dbReference>
<dbReference type="AlphaFoldDB" id="A0A023B339"/>
<dbReference type="InterPro" id="IPR013083">
    <property type="entry name" value="Znf_RING/FYVE/PHD"/>
</dbReference>
<protein>
    <recommendedName>
        <fullName evidence="2">RING-type domain-containing protein</fullName>
    </recommendedName>
</protein>
<feature type="compositionally biased region" description="Low complexity" evidence="1">
    <location>
        <begin position="913"/>
        <end position="926"/>
    </location>
</feature>
<keyword evidence="4" id="KW-1185">Reference proteome</keyword>
<dbReference type="InterPro" id="IPR001841">
    <property type="entry name" value="Znf_RING"/>
</dbReference>
<dbReference type="SMART" id="SM00184">
    <property type="entry name" value="RING"/>
    <property type="match status" value="1"/>
</dbReference>
<feature type="domain" description="RING-type" evidence="2">
    <location>
        <begin position="421"/>
        <end position="520"/>
    </location>
</feature>
<feature type="region of interest" description="Disordered" evidence="1">
    <location>
        <begin position="435"/>
        <end position="478"/>
    </location>
</feature>
<feature type="compositionally biased region" description="Polar residues" evidence="1">
    <location>
        <begin position="631"/>
        <end position="647"/>
    </location>
</feature>
<feature type="region of interest" description="Disordered" evidence="1">
    <location>
        <begin position="625"/>
        <end position="663"/>
    </location>
</feature>
<dbReference type="EMBL" id="AFNH02000857">
    <property type="protein sequence ID" value="EZG55283.1"/>
    <property type="molecule type" value="Genomic_DNA"/>
</dbReference>
<feature type="compositionally biased region" description="Basic residues" evidence="1">
    <location>
        <begin position="788"/>
        <end position="799"/>
    </location>
</feature>
<dbReference type="SUPFAM" id="SSF57850">
    <property type="entry name" value="RING/U-box"/>
    <property type="match status" value="1"/>
</dbReference>
<evidence type="ECO:0000259" key="2">
    <source>
        <dbReference type="SMART" id="SM00184"/>
    </source>
</evidence>
<dbReference type="eggNOG" id="ENOG502QQ9M">
    <property type="taxonomic scope" value="Eukaryota"/>
</dbReference>
<evidence type="ECO:0000313" key="3">
    <source>
        <dbReference type="EMBL" id="EZG55283.1"/>
    </source>
</evidence>
<feature type="region of interest" description="Disordered" evidence="1">
    <location>
        <begin position="730"/>
        <end position="874"/>
    </location>
</feature>
<evidence type="ECO:0000256" key="1">
    <source>
        <dbReference type="SAM" id="MobiDB-lite"/>
    </source>
</evidence>
<feature type="compositionally biased region" description="Low complexity" evidence="1">
    <location>
        <begin position="821"/>
        <end position="865"/>
    </location>
</feature>
<sequence length="958" mass="103992">MPLTDIDPRLFGLWETKVREANYLLFNPKLSLCLLFEAAKLKVKCFLCGQVSCNHPVSFEWTYHHGDSDFHLEATKNAGKNVYMGTLTNRETGRKRVCRLLEFGSFGDSAELCPFCPRLAEGMGTRSSRYRTRSMTIKRQRMEKSTTQNSVTQNVTEGKNKTTLVEPPAAKHVQYGVVWIGRTSTGYNIIEDPGGDIERAFRAYSAQNGLELAEDSEQLDWSSSGGGSGLSGGGGVSSSGGVSGGAKVETMSSSPTSKSEITAKLNYIDTDNELGLLRGYYSDQPSLPSIHTGLGEISFNDFTLASLGVHATGTDIVYRLSWAVHEVEGCLLLSTCLLYHRPRTPVPSFLIAADSSQVRASNVPCSRLCMNECGHDEVCGLVRYRRAKKDPHEAAKLMNKLFRPFVSPAHCAPEVGPDEVCTICLDTLLPDLLPDSSQPTNNSTAGGATVALGTGQHTRSGTGQHTRSGTRSRRTSLERSGAMTIVGMPNCRHWFHRVCVREYVTRVASTIVDSVRCPVCHTMQTRLYGNSPKAAMRWTLVRRDFLRVVFSVLAGIQVPHLHPHPGEKHKAWVACVLVPLAEPHGPETFFVLKKAFLMGQLLTIQDAPGDTVGFAYNLKLPTAFPHDRNRNGANTTPTDTPDRTQNARGRIQDTGGRSVGSQTDVGRLCQQALDRLRSVGVSLTEHERRELANLWPQAGVGRDYLGPDGLGRETLGPILSDFLAMHADGAETDESADEEDEVSSAELEDRDWRNLEQYEDSSSAPEAEEDDDSSDSSSSSSNQDTPHRSRSRLSTRSRTARQAADSRSRSHSRSRSRSRSTGRSPALRGAAVKAAAAKAAAGKTAAAARATAAKAAGARTRPAVAMERRGTALETHSMLTRSRRAEIAEETASLLADVPAANTRSQSARRRALGLAPTPGLTLGTGFESTALEAAQPSPSGDLCDQALRPGGRRRSRR</sequence>
<evidence type="ECO:0000313" key="4">
    <source>
        <dbReference type="Proteomes" id="UP000019763"/>
    </source>
</evidence>